<dbReference type="Gene3D" id="2.40.70.10">
    <property type="entry name" value="Acid Proteases"/>
    <property type="match status" value="2"/>
</dbReference>
<evidence type="ECO:0000256" key="4">
    <source>
        <dbReference type="SAM" id="SignalP"/>
    </source>
</evidence>
<reference evidence="6 7" key="1">
    <citation type="journal article" date="2013" name="PLoS Genet.">
        <title>Genomic mechanisms accounting for the adaptation to parasitism in nematode-trapping fungi.</title>
        <authorList>
            <person name="Meerupati T."/>
            <person name="Andersson K.M."/>
            <person name="Friman E."/>
            <person name="Kumar D."/>
            <person name="Tunlid A."/>
            <person name="Ahren D."/>
        </authorList>
    </citation>
    <scope>NUCLEOTIDE SEQUENCE [LARGE SCALE GENOMIC DNA]</scope>
    <source>
        <strain evidence="6 7">CBS 200.50</strain>
    </source>
</reference>
<dbReference type="PROSITE" id="PS51767">
    <property type="entry name" value="PEPTIDASE_A1"/>
    <property type="match status" value="1"/>
</dbReference>
<dbReference type="Proteomes" id="UP000015100">
    <property type="component" value="Unassembled WGS sequence"/>
</dbReference>
<evidence type="ECO:0000256" key="1">
    <source>
        <dbReference type="ARBA" id="ARBA00007447"/>
    </source>
</evidence>
<evidence type="ECO:0000313" key="7">
    <source>
        <dbReference type="Proteomes" id="UP000015100"/>
    </source>
</evidence>
<dbReference type="SUPFAM" id="SSF50630">
    <property type="entry name" value="Acid proteases"/>
    <property type="match status" value="1"/>
</dbReference>
<dbReference type="Pfam" id="PF00026">
    <property type="entry name" value="Asp"/>
    <property type="match status" value="1"/>
</dbReference>
<feature type="transmembrane region" description="Helical" evidence="3">
    <location>
        <begin position="446"/>
        <end position="470"/>
    </location>
</feature>
<feature type="region of interest" description="Disordered" evidence="2">
    <location>
        <begin position="421"/>
        <end position="443"/>
    </location>
</feature>
<dbReference type="AlphaFoldDB" id="S8AQS9"/>
<name>S8AQS9_DACHA</name>
<feature type="region of interest" description="Disordered" evidence="2">
    <location>
        <begin position="525"/>
        <end position="547"/>
    </location>
</feature>
<dbReference type="PANTHER" id="PTHR47966:SF65">
    <property type="entry name" value="ASPARTIC-TYPE ENDOPEPTIDASE"/>
    <property type="match status" value="1"/>
</dbReference>
<feature type="signal peptide" evidence="4">
    <location>
        <begin position="1"/>
        <end position="30"/>
    </location>
</feature>
<organism evidence="6 7">
    <name type="scientific">Dactylellina haptotyla (strain CBS 200.50)</name>
    <name type="common">Nematode-trapping fungus</name>
    <name type="synonym">Monacrosporium haptotylum</name>
    <dbReference type="NCBI Taxonomy" id="1284197"/>
    <lineage>
        <taxon>Eukaryota</taxon>
        <taxon>Fungi</taxon>
        <taxon>Dikarya</taxon>
        <taxon>Ascomycota</taxon>
        <taxon>Pezizomycotina</taxon>
        <taxon>Orbiliomycetes</taxon>
        <taxon>Orbiliales</taxon>
        <taxon>Orbiliaceae</taxon>
        <taxon>Dactylellina</taxon>
    </lineage>
</organism>
<feature type="chain" id="PRO_5004548697" description="Peptidase A1 domain-containing protein" evidence="4">
    <location>
        <begin position="31"/>
        <end position="547"/>
    </location>
</feature>
<gene>
    <name evidence="6" type="ORF">H072_2617</name>
</gene>
<dbReference type="EMBL" id="AQGS01000079">
    <property type="protein sequence ID" value="EPS43421.1"/>
    <property type="molecule type" value="Genomic_DNA"/>
</dbReference>
<keyword evidence="3" id="KW-1133">Transmembrane helix</keyword>
<evidence type="ECO:0000259" key="5">
    <source>
        <dbReference type="PROSITE" id="PS51767"/>
    </source>
</evidence>
<keyword evidence="3" id="KW-0812">Transmembrane</keyword>
<protein>
    <recommendedName>
        <fullName evidence="5">Peptidase A1 domain-containing protein</fullName>
    </recommendedName>
</protein>
<feature type="compositionally biased region" description="Basic and acidic residues" evidence="2">
    <location>
        <begin position="531"/>
        <end position="547"/>
    </location>
</feature>
<evidence type="ECO:0000313" key="6">
    <source>
        <dbReference type="EMBL" id="EPS43421.1"/>
    </source>
</evidence>
<keyword evidence="4" id="KW-0732">Signal</keyword>
<comment type="caution">
    <text evidence="6">The sequence shown here is derived from an EMBL/GenBank/DDBJ whole genome shotgun (WGS) entry which is preliminary data.</text>
</comment>
<dbReference type="STRING" id="1284197.S8AQS9"/>
<keyword evidence="3" id="KW-0472">Membrane</keyword>
<proteinExistence type="inferred from homology"/>
<dbReference type="GO" id="GO:0004190">
    <property type="term" value="F:aspartic-type endopeptidase activity"/>
    <property type="evidence" value="ECO:0007669"/>
    <property type="project" value="InterPro"/>
</dbReference>
<dbReference type="InterPro" id="IPR021109">
    <property type="entry name" value="Peptidase_aspartic_dom_sf"/>
</dbReference>
<dbReference type="PANTHER" id="PTHR47966">
    <property type="entry name" value="BETA-SITE APP-CLEAVING ENZYME, ISOFORM A-RELATED"/>
    <property type="match status" value="1"/>
</dbReference>
<keyword evidence="7" id="KW-1185">Reference proteome</keyword>
<reference evidence="7" key="2">
    <citation type="submission" date="2013-04" db="EMBL/GenBank/DDBJ databases">
        <title>Genomic mechanisms accounting for the adaptation to parasitism in nematode-trapping fungi.</title>
        <authorList>
            <person name="Ahren D.G."/>
        </authorList>
    </citation>
    <scope>NUCLEOTIDE SEQUENCE [LARGE SCALE GENOMIC DNA]</scope>
    <source>
        <strain evidence="7">CBS 200.50</strain>
    </source>
</reference>
<dbReference type="InterPro" id="IPR001461">
    <property type="entry name" value="Aspartic_peptidase_A1"/>
</dbReference>
<dbReference type="eggNOG" id="KOG1339">
    <property type="taxonomic scope" value="Eukaryota"/>
</dbReference>
<dbReference type="HOGENOM" id="CLU_036919_0_0_1"/>
<dbReference type="OrthoDB" id="771136at2759"/>
<dbReference type="GO" id="GO:0006508">
    <property type="term" value="P:proteolysis"/>
    <property type="evidence" value="ECO:0007669"/>
    <property type="project" value="InterPro"/>
</dbReference>
<comment type="similarity">
    <text evidence="1">Belongs to the peptidase A1 family.</text>
</comment>
<evidence type="ECO:0000256" key="3">
    <source>
        <dbReference type="SAM" id="Phobius"/>
    </source>
</evidence>
<sequence length="547" mass="58062">MEHRLSVPAFRGRLPLSLGLLQAFAGVVSAGSDVGRQSIHQARQAADAQYVVMPVKYNLTILGQLDGNLYADVLFGPNSQTITLGMNTDSVTWVPEQPASKAEFCSNATNTAGCRIAGSVSGYYTPPSSVSKKSNFWYLLDSDYPGYNATGYWSENTVTIGNIGVDLQFGVAESWNIIPSLGLGLWTTPRDIASGRPSYLAALEQQGKIAAQYLSCYDLTDGTDSGSIVIGGVDLDKFSGQFTIWSNFDLPGIVTTPAARVLLGSNITTIPDSKIALTLVNPFTPFLWLPDDLLNALVEVLGATLISTIGAYGIPCNTQIDPTWNIEFTFDKLVITMPMQHLVSTVTSQGNACFLYLQPISQYSITGYNISAILGGPFFRAAYVVVNPSDNTTAIAMANPNVTTEAIVALGGTFGTPLSALVGNAPTPTPSETGSTSANPKKSTPVGAIVGGVVGGIAAIALIIAAIWYFRRKKQQPNAAPPAPPAPDANHPPELPGGGTAVPNHELDSQAIGEVKKAEIQNVQPEYYAELPHKQETERRETYELAG</sequence>
<feature type="domain" description="Peptidase A1" evidence="5">
    <location>
        <begin position="69"/>
        <end position="396"/>
    </location>
</feature>
<dbReference type="InterPro" id="IPR033121">
    <property type="entry name" value="PEPTIDASE_A1"/>
</dbReference>
<evidence type="ECO:0000256" key="2">
    <source>
        <dbReference type="SAM" id="MobiDB-lite"/>
    </source>
</evidence>
<accession>S8AQS9</accession>
<feature type="region of interest" description="Disordered" evidence="2">
    <location>
        <begin position="476"/>
        <end position="512"/>
    </location>
</feature>